<protein>
    <recommendedName>
        <fullName evidence="4">Tetratricopeptide repeat protein</fullName>
    </recommendedName>
</protein>
<sequence>MLKQFWLSLLMLLSTTAAAETVRLPPAVLSGLNQAQAAMAEAQYDKAEQALSGLAKKELSPPAQAYLLQFRGNLALTRKQDKAALDYFGGAYELNALPAQSQRSLLHTLAQLQLSQEHWHAGVQSLSRWMQQVREKGQADETIRANDYLLLAQGYAQLEQWAQVVKPVATAIAMKGQAPEDWYRLQLAAHFQLKQWKGATAVLELLVSRYPQRERYWEQLASVYQIRDRHTDALATLRAAWAGGKFTRERQYVWLAQLLLQQGLPQRAAELLAEAMQTKQLTRTLKHERLLAQTQLQARLYEQGRATLARIAQRQPDFKTWRQIAYLDMRLQQWGAMKRSIDQAVSLKPDAAELYLLSGIADVKRADYPQARRSFKKASAFDDTRTQAESWLNYLNQVTGEVAEARHASVTENTRRS</sequence>
<comment type="caution">
    <text evidence="2">The sequence shown here is derived from an EMBL/GenBank/DDBJ whole genome shotgun (WGS) entry which is preliminary data.</text>
</comment>
<dbReference type="EMBL" id="JACVEW010000011">
    <property type="protein sequence ID" value="MBP0048750.1"/>
    <property type="molecule type" value="Genomic_DNA"/>
</dbReference>
<dbReference type="InterPro" id="IPR011990">
    <property type="entry name" value="TPR-like_helical_dom_sf"/>
</dbReference>
<evidence type="ECO:0000256" key="1">
    <source>
        <dbReference type="SAM" id="SignalP"/>
    </source>
</evidence>
<feature type="signal peptide" evidence="1">
    <location>
        <begin position="1"/>
        <end position="19"/>
    </location>
</feature>
<evidence type="ECO:0000313" key="2">
    <source>
        <dbReference type="EMBL" id="MBP0048750.1"/>
    </source>
</evidence>
<name>A0ABS3ZBQ1_9GAMM</name>
<dbReference type="Proteomes" id="UP000810171">
    <property type="component" value="Unassembled WGS sequence"/>
</dbReference>
<evidence type="ECO:0000313" key="3">
    <source>
        <dbReference type="Proteomes" id="UP000810171"/>
    </source>
</evidence>
<organism evidence="2 3">
    <name type="scientific">Marinobacterium alkalitolerans</name>
    <dbReference type="NCBI Taxonomy" id="1542925"/>
    <lineage>
        <taxon>Bacteria</taxon>
        <taxon>Pseudomonadati</taxon>
        <taxon>Pseudomonadota</taxon>
        <taxon>Gammaproteobacteria</taxon>
        <taxon>Oceanospirillales</taxon>
        <taxon>Oceanospirillaceae</taxon>
        <taxon>Marinobacterium</taxon>
    </lineage>
</organism>
<feature type="chain" id="PRO_5047172412" description="Tetratricopeptide repeat protein" evidence="1">
    <location>
        <begin position="20"/>
        <end position="417"/>
    </location>
</feature>
<accession>A0ABS3ZBQ1</accession>
<dbReference type="Gene3D" id="1.25.40.10">
    <property type="entry name" value="Tetratricopeptide repeat domain"/>
    <property type="match status" value="3"/>
</dbReference>
<keyword evidence="1" id="KW-0732">Signal</keyword>
<reference evidence="2 3" key="1">
    <citation type="submission" date="2020-09" db="EMBL/GenBank/DDBJ databases">
        <authorList>
            <person name="Tanuku N.R.S."/>
        </authorList>
    </citation>
    <scope>NUCLEOTIDE SEQUENCE [LARGE SCALE GENOMIC DNA]</scope>
    <source>
        <strain evidence="2 3">AK62</strain>
    </source>
</reference>
<evidence type="ECO:0008006" key="4">
    <source>
        <dbReference type="Google" id="ProtNLM"/>
    </source>
</evidence>
<proteinExistence type="predicted"/>
<keyword evidence="3" id="KW-1185">Reference proteome</keyword>
<dbReference type="SUPFAM" id="SSF48452">
    <property type="entry name" value="TPR-like"/>
    <property type="match status" value="1"/>
</dbReference>
<dbReference type="RefSeq" id="WP_209287369.1">
    <property type="nucleotide sequence ID" value="NZ_JACVEW010000011.1"/>
</dbReference>
<gene>
    <name evidence="2" type="ORF">H9C73_08365</name>
</gene>